<accession>A0A067T3I8</accession>
<proteinExistence type="predicted"/>
<evidence type="ECO:0000313" key="2">
    <source>
        <dbReference type="Proteomes" id="UP000027222"/>
    </source>
</evidence>
<evidence type="ECO:0000313" key="1">
    <source>
        <dbReference type="EMBL" id="KDR73583.1"/>
    </source>
</evidence>
<dbReference type="AlphaFoldDB" id="A0A067T3I8"/>
<dbReference type="EMBL" id="KL142385">
    <property type="protein sequence ID" value="KDR73583.1"/>
    <property type="molecule type" value="Genomic_DNA"/>
</dbReference>
<organism evidence="1 2">
    <name type="scientific">Galerina marginata (strain CBS 339.88)</name>
    <dbReference type="NCBI Taxonomy" id="685588"/>
    <lineage>
        <taxon>Eukaryota</taxon>
        <taxon>Fungi</taxon>
        <taxon>Dikarya</taxon>
        <taxon>Basidiomycota</taxon>
        <taxon>Agaricomycotina</taxon>
        <taxon>Agaricomycetes</taxon>
        <taxon>Agaricomycetidae</taxon>
        <taxon>Agaricales</taxon>
        <taxon>Agaricineae</taxon>
        <taxon>Strophariaceae</taxon>
        <taxon>Galerina</taxon>
    </lineage>
</organism>
<gene>
    <name evidence="1" type="ORF">GALMADRAFT_620803</name>
</gene>
<keyword evidence="2" id="KW-1185">Reference proteome</keyword>
<name>A0A067T3I8_GALM3</name>
<reference evidence="2" key="1">
    <citation type="journal article" date="2014" name="Proc. Natl. Acad. Sci. U.S.A.">
        <title>Extensive sampling of basidiomycete genomes demonstrates inadequacy of the white-rot/brown-rot paradigm for wood decay fungi.</title>
        <authorList>
            <person name="Riley R."/>
            <person name="Salamov A.A."/>
            <person name="Brown D.W."/>
            <person name="Nagy L.G."/>
            <person name="Floudas D."/>
            <person name="Held B.W."/>
            <person name="Levasseur A."/>
            <person name="Lombard V."/>
            <person name="Morin E."/>
            <person name="Otillar R."/>
            <person name="Lindquist E.A."/>
            <person name="Sun H."/>
            <person name="LaButti K.M."/>
            <person name="Schmutz J."/>
            <person name="Jabbour D."/>
            <person name="Luo H."/>
            <person name="Baker S.E."/>
            <person name="Pisabarro A.G."/>
            <person name="Walton J.D."/>
            <person name="Blanchette R.A."/>
            <person name="Henrissat B."/>
            <person name="Martin F."/>
            <person name="Cullen D."/>
            <person name="Hibbett D.S."/>
            <person name="Grigoriev I.V."/>
        </authorList>
    </citation>
    <scope>NUCLEOTIDE SEQUENCE [LARGE SCALE GENOMIC DNA]</scope>
    <source>
        <strain evidence="2">CBS 339.88</strain>
    </source>
</reference>
<protein>
    <submittedName>
        <fullName evidence="1">Uncharacterized protein</fullName>
    </submittedName>
</protein>
<sequence>MRHCPCRFQLQAGILPTPLFFQQKLHHAKLGPLLKWTICLLLISPSYLASGTLDITSLSQFIVSLSLSLDHTTLGRLPIFVNVKVPAQNSSLPVIPTTPVPKCSLRRILLFHIITSQQEISRHSINSVQYHFIKSNLFATNSNHIQHHILFPTHLFASHKIGQGYIQHYFLLTHVFTTSLLLDFHETSSSRPAPYTNRLLRGPAAQTLTPDHPFSLGVAIPSSTTPTM</sequence>
<dbReference type="HOGENOM" id="CLU_1214838_0_0_1"/>
<dbReference type="Proteomes" id="UP000027222">
    <property type="component" value="Unassembled WGS sequence"/>
</dbReference>